<keyword evidence="12 18" id="KW-0548">Nucleotidyltransferase</keyword>
<sequence>MIQRIITGVVLVAVVFSFLLYATSYLFGVGVFLVAVLSAYEWMRLAKVEEESVIRNLIIFSVSVFVVSEFFVYLQYVFPIFWLYAIFRLSQYERQKINSISSMEMLIMGLFAISPFAASLYVLHSNNVAWIFMFILVVAAADSGAYFAGKAIGKRKMLPRLSPNKTIEGLLGGLASAVVVAAVFLFYMDLSFEQYVFMLIISALTAVLSVVGDVFESMMKRIAGVKDSGNILPGHGGLLDRLDGYMPTLPVFVMLGYFAGVFVF</sequence>
<evidence type="ECO:0000256" key="4">
    <source>
        <dbReference type="ARBA" id="ARBA00005189"/>
    </source>
</evidence>
<evidence type="ECO:0000256" key="2">
    <source>
        <dbReference type="ARBA" id="ARBA00004651"/>
    </source>
</evidence>
<feature type="transmembrane region" description="Helical" evidence="19">
    <location>
        <begin position="105"/>
        <end position="123"/>
    </location>
</feature>
<dbReference type="Proteomes" id="UP000029672">
    <property type="component" value="Chromosome"/>
</dbReference>
<dbReference type="EC" id="2.7.7.41" evidence="6 18"/>
<keyword evidence="8" id="KW-1003">Cell membrane</keyword>
<proteinExistence type="inferred from homology"/>
<evidence type="ECO:0000256" key="14">
    <source>
        <dbReference type="ARBA" id="ARBA00023098"/>
    </source>
</evidence>
<protein>
    <recommendedName>
        <fullName evidence="7 18">Phosphatidate cytidylyltransferase</fullName>
        <ecNumber evidence="6 18">2.7.7.41</ecNumber>
    </recommendedName>
</protein>
<dbReference type="UniPathway" id="UPA00557">
    <property type="reaction ID" value="UER00614"/>
</dbReference>
<dbReference type="STRING" id="1547445.LO80_07410"/>
<feature type="transmembrane region" description="Helical" evidence="19">
    <location>
        <begin position="129"/>
        <end position="148"/>
    </location>
</feature>
<keyword evidence="10 18" id="KW-0808">Transferase</keyword>
<evidence type="ECO:0000256" key="3">
    <source>
        <dbReference type="ARBA" id="ARBA00005119"/>
    </source>
</evidence>
<evidence type="ECO:0000256" key="1">
    <source>
        <dbReference type="ARBA" id="ARBA00001698"/>
    </source>
</evidence>
<evidence type="ECO:0000256" key="8">
    <source>
        <dbReference type="ARBA" id="ARBA00022475"/>
    </source>
</evidence>
<evidence type="ECO:0000256" key="16">
    <source>
        <dbReference type="ARBA" id="ARBA00023209"/>
    </source>
</evidence>
<dbReference type="InterPro" id="IPR000374">
    <property type="entry name" value="PC_trans"/>
</dbReference>
<evidence type="ECO:0000256" key="18">
    <source>
        <dbReference type="RuleBase" id="RU003938"/>
    </source>
</evidence>
<evidence type="ECO:0000256" key="15">
    <source>
        <dbReference type="ARBA" id="ARBA00023136"/>
    </source>
</evidence>
<comment type="subcellular location">
    <subcellularLocation>
        <location evidence="2">Cell membrane</location>
        <topology evidence="2">Multi-pass membrane protein</topology>
    </subcellularLocation>
</comment>
<keyword evidence="11 18" id="KW-0812">Transmembrane</keyword>
<comment type="catalytic activity">
    <reaction evidence="1 18">
        <text>a 1,2-diacyl-sn-glycero-3-phosphate + CTP + H(+) = a CDP-1,2-diacyl-sn-glycerol + diphosphate</text>
        <dbReference type="Rhea" id="RHEA:16229"/>
        <dbReference type="ChEBI" id="CHEBI:15378"/>
        <dbReference type="ChEBI" id="CHEBI:33019"/>
        <dbReference type="ChEBI" id="CHEBI:37563"/>
        <dbReference type="ChEBI" id="CHEBI:58332"/>
        <dbReference type="ChEBI" id="CHEBI:58608"/>
        <dbReference type="EC" id="2.7.7.41"/>
    </reaction>
</comment>
<evidence type="ECO:0000256" key="12">
    <source>
        <dbReference type="ARBA" id="ARBA00022695"/>
    </source>
</evidence>
<comment type="similarity">
    <text evidence="5 18">Belongs to the CDS family.</text>
</comment>
<keyword evidence="14" id="KW-0443">Lipid metabolism</keyword>
<dbReference type="RefSeq" id="WP_040010060.1">
    <property type="nucleotide sequence ID" value="NZ_CP009574.1"/>
</dbReference>
<evidence type="ECO:0000313" key="21">
    <source>
        <dbReference type="Proteomes" id="UP000029672"/>
    </source>
</evidence>
<evidence type="ECO:0000256" key="9">
    <source>
        <dbReference type="ARBA" id="ARBA00022516"/>
    </source>
</evidence>
<dbReference type="OrthoDB" id="9799199at2"/>
<evidence type="ECO:0000256" key="5">
    <source>
        <dbReference type="ARBA" id="ARBA00010185"/>
    </source>
</evidence>
<evidence type="ECO:0000256" key="13">
    <source>
        <dbReference type="ARBA" id="ARBA00022989"/>
    </source>
</evidence>
<dbReference type="PANTHER" id="PTHR46382:SF1">
    <property type="entry name" value="PHOSPHATIDATE CYTIDYLYLTRANSFERASE"/>
    <property type="match status" value="1"/>
</dbReference>
<dbReference type="HOGENOM" id="CLU_037294_1_2_6"/>
<keyword evidence="9" id="KW-0444">Lipid biosynthesis</keyword>
<dbReference type="GO" id="GO:0016024">
    <property type="term" value="P:CDP-diacylglycerol biosynthetic process"/>
    <property type="evidence" value="ECO:0007669"/>
    <property type="project" value="UniProtKB-UniPathway"/>
</dbReference>
<comment type="pathway">
    <text evidence="4">Lipid metabolism.</text>
</comment>
<dbReference type="AlphaFoldDB" id="A0A097EQJ1"/>
<feature type="transmembrane region" description="Helical" evidence="19">
    <location>
        <begin position="169"/>
        <end position="188"/>
    </location>
</feature>
<evidence type="ECO:0000256" key="19">
    <source>
        <dbReference type="SAM" id="Phobius"/>
    </source>
</evidence>
<accession>A0A097EQJ1</accession>
<feature type="transmembrane region" description="Helical" evidence="19">
    <location>
        <begin position="57"/>
        <end position="84"/>
    </location>
</feature>
<dbReference type="PANTHER" id="PTHR46382">
    <property type="entry name" value="PHOSPHATIDATE CYTIDYLYLTRANSFERASE"/>
    <property type="match status" value="1"/>
</dbReference>
<keyword evidence="13 19" id="KW-1133">Transmembrane helix</keyword>
<evidence type="ECO:0000256" key="10">
    <source>
        <dbReference type="ARBA" id="ARBA00022679"/>
    </source>
</evidence>
<gene>
    <name evidence="20" type="ORF">LO80_07410</name>
</gene>
<keyword evidence="17" id="KW-1208">Phospholipid metabolism</keyword>
<dbReference type="GO" id="GO:0004605">
    <property type="term" value="F:phosphatidate cytidylyltransferase activity"/>
    <property type="evidence" value="ECO:0007669"/>
    <property type="project" value="UniProtKB-EC"/>
</dbReference>
<dbReference type="GO" id="GO:0005886">
    <property type="term" value="C:plasma membrane"/>
    <property type="evidence" value="ECO:0007669"/>
    <property type="project" value="UniProtKB-SubCell"/>
</dbReference>
<evidence type="ECO:0000256" key="7">
    <source>
        <dbReference type="ARBA" id="ARBA00019373"/>
    </source>
</evidence>
<dbReference type="EMBL" id="CP009574">
    <property type="protein sequence ID" value="AIT09811.1"/>
    <property type="molecule type" value="Genomic_DNA"/>
</dbReference>
<name>A0A097EQJ1_9GAMM</name>
<evidence type="ECO:0000256" key="11">
    <source>
        <dbReference type="ARBA" id="ARBA00022692"/>
    </source>
</evidence>
<evidence type="ECO:0000256" key="6">
    <source>
        <dbReference type="ARBA" id="ARBA00012487"/>
    </source>
</evidence>
<feature type="transmembrane region" description="Helical" evidence="19">
    <location>
        <begin position="194"/>
        <end position="215"/>
    </location>
</feature>
<dbReference type="Pfam" id="PF01148">
    <property type="entry name" value="CTP_transf_1"/>
    <property type="match status" value="1"/>
</dbReference>
<evidence type="ECO:0000256" key="17">
    <source>
        <dbReference type="ARBA" id="ARBA00023264"/>
    </source>
</evidence>
<reference evidence="20 21" key="1">
    <citation type="submission" date="2014-10" db="EMBL/GenBank/DDBJ databases">
        <title>Whole genome sequence of Francisella endociliophora strain FSC1006, isolated from a laboratory culture of the marine ciliate Euplotes raikovi.</title>
        <authorList>
            <person name="Granberg M."/>
            <person name="Backman S."/>
            <person name="Lundmark E."/>
            <person name="Nilsson E."/>
            <person name="Karlsson E."/>
            <person name="Thelaus J."/>
            <person name="Ohrman C."/>
            <person name="Larkeryd A."/>
            <person name="Stenberg P."/>
        </authorList>
    </citation>
    <scope>NUCLEOTIDE SEQUENCE [LARGE SCALE GENOMIC DNA]</scope>
    <source>
        <strain evidence="20 21">FSC1006</strain>
    </source>
</reference>
<keyword evidence="16" id="KW-0594">Phospholipid biosynthesis</keyword>
<comment type="pathway">
    <text evidence="3 18">Phospholipid metabolism; CDP-diacylglycerol biosynthesis; CDP-diacylglycerol from sn-glycerol 3-phosphate: step 3/3.</text>
</comment>
<keyword evidence="21" id="KW-1185">Reference proteome</keyword>
<dbReference type="eggNOG" id="COG4589">
    <property type="taxonomic scope" value="Bacteria"/>
</dbReference>
<feature type="transmembrane region" description="Helical" evidence="19">
    <location>
        <begin position="9"/>
        <end position="37"/>
    </location>
</feature>
<keyword evidence="15 19" id="KW-0472">Membrane</keyword>
<dbReference type="KEGG" id="frf:LO80_07410"/>
<organism evidence="20 21">
    <name type="scientific">Candidatus Francisella endociliophora</name>
    <dbReference type="NCBI Taxonomy" id="653937"/>
    <lineage>
        <taxon>Bacteria</taxon>
        <taxon>Pseudomonadati</taxon>
        <taxon>Pseudomonadota</taxon>
        <taxon>Gammaproteobacteria</taxon>
        <taxon>Thiotrichales</taxon>
        <taxon>Francisellaceae</taxon>
        <taxon>Francisella</taxon>
    </lineage>
</organism>
<dbReference type="PROSITE" id="PS01315">
    <property type="entry name" value="CDS"/>
    <property type="match status" value="1"/>
</dbReference>
<evidence type="ECO:0000313" key="20">
    <source>
        <dbReference type="EMBL" id="AIT09811.1"/>
    </source>
</evidence>